<evidence type="ECO:0000313" key="3">
    <source>
        <dbReference type="Proteomes" id="UP000234254"/>
    </source>
</evidence>
<proteinExistence type="predicted"/>
<dbReference type="RefSeq" id="XP_024692893.1">
    <property type="nucleotide sequence ID" value="XM_024832827.1"/>
</dbReference>
<dbReference type="AlphaFoldDB" id="A0A2I1D352"/>
<comment type="caution">
    <text evidence="2">The sequence shown here is derived from an EMBL/GenBank/DDBJ whole genome shotgun (WGS) entry which is preliminary data.</text>
</comment>
<accession>A0A2I1D352</accession>
<gene>
    <name evidence="2" type="ORF">P168DRAFT_155748</name>
</gene>
<reference evidence="2" key="1">
    <citation type="submission" date="2016-12" db="EMBL/GenBank/DDBJ databases">
        <title>The genomes of Aspergillus section Nigri reveals drivers in fungal speciation.</title>
        <authorList>
            <consortium name="DOE Joint Genome Institute"/>
            <person name="Vesth T.C."/>
            <person name="Nybo J."/>
            <person name="Theobald S."/>
            <person name="Brandl J."/>
            <person name="Frisvad J.C."/>
            <person name="Nielsen K.F."/>
            <person name="Lyhne E.K."/>
            <person name="Kogle M.E."/>
            <person name="Kuo A."/>
            <person name="Riley R."/>
            <person name="Clum A."/>
            <person name="Nolan M."/>
            <person name="Lipzen A."/>
            <person name="Salamov A."/>
            <person name="Henrissat B."/>
            <person name="Wiebenga A."/>
            <person name="De vries R.P."/>
            <person name="Grigoriev I.V."/>
            <person name="Mortensen U.H."/>
            <person name="Andersen M.R."/>
            <person name="Baker S.E."/>
        </authorList>
    </citation>
    <scope>NUCLEOTIDE SEQUENCE</scope>
    <source>
        <strain evidence="2">IBT 28561</strain>
    </source>
</reference>
<dbReference type="PANTHER" id="PTHR35186">
    <property type="entry name" value="ANK_REP_REGION DOMAIN-CONTAINING PROTEIN"/>
    <property type="match status" value="1"/>
</dbReference>
<keyword evidence="3" id="KW-1185">Reference proteome</keyword>
<name>A0A2I1D352_ASPC2</name>
<feature type="domain" description="DUF7580" evidence="1">
    <location>
        <begin position="82"/>
        <end position="480"/>
    </location>
</feature>
<dbReference type="Pfam" id="PF24476">
    <property type="entry name" value="DUF7580"/>
    <property type="match status" value="1"/>
</dbReference>
<evidence type="ECO:0000313" key="2">
    <source>
        <dbReference type="EMBL" id="PKY04299.1"/>
    </source>
</evidence>
<dbReference type="EMBL" id="MSFM01000006">
    <property type="protein sequence ID" value="PKY04299.1"/>
    <property type="molecule type" value="Genomic_DNA"/>
</dbReference>
<sequence>MLTWAYRQPTWTSDPPERAKWEWRRVKRSLSSKERREAIEDLQRRNTALRNCFEQQELSTITAPTHAIETLQKRFDLERCNTTRSHVTAIHRALRRGWNCNCALPHQAALDLQWHNTRGASQAKQRFDLTLLYPPKSPCGGSNTCAELWYKTNMWVVEEQAVDPSAQENAQENGDVTVKVEAQDAGKSRVSRKSLRFNLPLRKPAPLAPCDFNNLPASDTPSPKRPINSLCGAFLEAHETTVLGFLLDTDASGKSSQVHLSSAQRTLSSPLQLISLRSLLTTQSMRQLKLSRKQRLGLAAAMAWAVLYLGESPWLAETWQKDHVQFMLDNSSSQLELLSDTPCISCHFHNSGLSCATGGELGGDNAPNDDPLQEPLQYKLVRNRTLFALGIFLVEVGFNRSFEELREQVLLDDGKQWSILEDYQLAIELADELHLDAGPEYGDAIKRCLRCEFPGRDITKHFYYAQFRQEFFNGVVAPVQATFDCYSC</sequence>
<dbReference type="PANTHER" id="PTHR35186:SF4">
    <property type="entry name" value="PRION-INHIBITION AND PROPAGATION HELO DOMAIN-CONTAINING PROTEIN"/>
    <property type="match status" value="1"/>
</dbReference>
<organism evidence="2 3">
    <name type="scientific">Aspergillus campestris (strain IBT 28561)</name>
    <dbReference type="NCBI Taxonomy" id="1392248"/>
    <lineage>
        <taxon>Eukaryota</taxon>
        <taxon>Fungi</taxon>
        <taxon>Dikarya</taxon>
        <taxon>Ascomycota</taxon>
        <taxon>Pezizomycotina</taxon>
        <taxon>Eurotiomycetes</taxon>
        <taxon>Eurotiomycetidae</taxon>
        <taxon>Eurotiales</taxon>
        <taxon>Aspergillaceae</taxon>
        <taxon>Aspergillus</taxon>
        <taxon>Aspergillus subgen. Circumdati</taxon>
    </lineage>
</organism>
<dbReference type="InterPro" id="IPR056002">
    <property type="entry name" value="DUF7580"/>
</dbReference>
<dbReference type="GeneID" id="36540350"/>
<protein>
    <recommendedName>
        <fullName evidence="1">DUF7580 domain-containing protein</fullName>
    </recommendedName>
</protein>
<evidence type="ECO:0000259" key="1">
    <source>
        <dbReference type="Pfam" id="PF24476"/>
    </source>
</evidence>
<dbReference type="VEuPathDB" id="FungiDB:P168DRAFT_155748"/>
<dbReference type="Proteomes" id="UP000234254">
    <property type="component" value="Unassembled WGS sequence"/>
</dbReference>
<dbReference type="OrthoDB" id="3565018at2759"/>